<dbReference type="EMBL" id="OGUS01000109">
    <property type="protein sequence ID" value="SPC10805.1"/>
    <property type="molecule type" value="Genomic_DNA"/>
</dbReference>
<proteinExistence type="predicted"/>
<dbReference type="Proteomes" id="UP000256862">
    <property type="component" value="Chromosome CO2235"/>
</dbReference>
<protein>
    <submittedName>
        <fullName evidence="2">Uncharacterized protein</fullName>
    </submittedName>
</protein>
<evidence type="ECO:0000256" key="1">
    <source>
        <dbReference type="SAM" id="MobiDB-lite"/>
    </source>
</evidence>
<dbReference type="AlphaFoldDB" id="A0A375FVI7"/>
<feature type="region of interest" description="Disordered" evidence="1">
    <location>
        <begin position="43"/>
        <end position="63"/>
    </location>
</feature>
<gene>
    <name evidence="2" type="ORF">CO2235_10190</name>
</gene>
<reference evidence="2" key="1">
    <citation type="submission" date="2018-01" db="EMBL/GenBank/DDBJ databases">
        <authorList>
            <person name="Clerissi C."/>
        </authorList>
    </citation>
    <scope>NUCLEOTIDE SEQUENCE</scope>
    <source>
        <strain evidence="2">Cupriavidus oxalaticus LMG 2235</strain>
    </source>
</reference>
<organism evidence="2">
    <name type="scientific">Cupriavidus oxalaticus</name>
    <dbReference type="NCBI Taxonomy" id="96344"/>
    <lineage>
        <taxon>Bacteria</taxon>
        <taxon>Pseudomonadati</taxon>
        <taxon>Pseudomonadota</taxon>
        <taxon>Betaproteobacteria</taxon>
        <taxon>Burkholderiales</taxon>
        <taxon>Burkholderiaceae</taxon>
        <taxon>Cupriavidus</taxon>
    </lineage>
</organism>
<sequence length="95" mass="10417">MTPHAASPPCFFSCRRQLLCRTGTPGHHTAKMPGPPLMGLGCNGGEESAVSAPGNPANKPGIESYRHRADRDLGTFLECHLRIQIIKFNIRFNLF</sequence>
<comment type="caution">
    <text evidence="2">The sequence shown here is derived from an EMBL/GenBank/DDBJ whole genome shotgun (WGS) entry which is preliminary data.</text>
</comment>
<name>A0A375FVI7_9BURK</name>
<accession>A0A375FVI7</accession>
<evidence type="ECO:0000313" key="2">
    <source>
        <dbReference type="EMBL" id="SPC10805.1"/>
    </source>
</evidence>